<organism evidence="2 3">
    <name type="scientific">Rhodococcus antarcticus</name>
    <dbReference type="NCBI Taxonomy" id="2987751"/>
    <lineage>
        <taxon>Bacteria</taxon>
        <taxon>Bacillati</taxon>
        <taxon>Actinomycetota</taxon>
        <taxon>Actinomycetes</taxon>
        <taxon>Mycobacteriales</taxon>
        <taxon>Nocardiaceae</taxon>
        <taxon>Rhodococcus</taxon>
    </lineage>
</organism>
<dbReference type="PROSITE" id="PS51340">
    <property type="entry name" value="MOSC"/>
    <property type="match status" value="1"/>
</dbReference>
<name>A0ABY6P152_9NOCA</name>
<evidence type="ECO:0000259" key="1">
    <source>
        <dbReference type="PROSITE" id="PS51340"/>
    </source>
</evidence>
<dbReference type="EMBL" id="CP110615">
    <property type="protein sequence ID" value="UZJ25001.1"/>
    <property type="molecule type" value="Genomic_DNA"/>
</dbReference>
<dbReference type="InterPro" id="IPR005302">
    <property type="entry name" value="MoCF_Sase_C"/>
</dbReference>
<dbReference type="Pfam" id="PF03476">
    <property type="entry name" value="MOSC_N"/>
    <property type="match status" value="1"/>
</dbReference>
<feature type="domain" description="MOSC" evidence="1">
    <location>
        <begin position="108"/>
        <end position="305"/>
    </location>
</feature>
<dbReference type="Proteomes" id="UP001164965">
    <property type="component" value="Chromosome"/>
</dbReference>
<dbReference type="InterPro" id="IPR005303">
    <property type="entry name" value="MOCOS_middle"/>
</dbReference>
<dbReference type="SUPFAM" id="SSF50800">
    <property type="entry name" value="PK beta-barrel domain-like"/>
    <property type="match status" value="1"/>
</dbReference>
<protein>
    <submittedName>
        <fullName evidence="2">MOSC domain-containing protein</fullName>
    </submittedName>
</protein>
<dbReference type="Pfam" id="PF03473">
    <property type="entry name" value="MOSC"/>
    <property type="match status" value="1"/>
</dbReference>
<gene>
    <name evidence="2" type="ORF">RHODO2019_00325</name>
</gene>
<accession>A0ABY6P152</accession>
<evidence type="ECO:0000313" key="2">
    <source>
        <dbReference type="EMBL" id="UZJ25001.1"/>
    </source>
</evidence>
<dbReference type="InterPro" id="IPR011037">
    <property type="entry name" value="Pyrv_Knase-like_insert_dom_sf"/>
</dbReference>
<proteinExistence type="predicted"/>
<evidence type="ECO:0000313" key="3">
    <source>
        <dbReference type="Proteomes" id="UP001164965"/>
    </source>
</evidence>
<sequence length="305" mass="32477">MATVVRSLHRYPVKSMLGESLQECAVDDRGLLADRAYALLDVEQGTVASAKDPRRWGALLNFAATFVDEPVAGQDAPPVLLAFPDGSRHRSDDPDVDDALTAAIGRPVQLIREPPADARFDEVWPEIDGLAPQQFIDATRHGAEAETGESVSRIALGSMAPAGTFFDLAPLHLLTTATLDRLHELAVESGADPDFDPRRYRPNLLLGDDGAGDDGAGHAEGGFLEDDWVGSTLTVGGAQVSVSMLTMRCVMTTLGQREMYPDAETLRTIARHHRREIPGLGTWACAGVYAGVAAAGLVRVGDAVG</sequence>
<keyword evidence="3" id="KW-1185">Reference proteome</keyword>
<reference evidence="2" key="1">
    <citation type="submission" date="2022-10" db="EMBL/GenBank/DDBJ databases">
        <title>Rhodococcus sp.75.</title>
        <authorList>
            <person name="Sun M."/>
        </authorList>
    </citation>
    <scope>NUCLEOTIDE SEQUENCE</scope>
    <source>
        <strain evidence="2">75</strain>
    </source>
</reference>
<dbReference type="RefSeq" id="WP_265383107.1">
    <property type="nucleotide sequence ID" value="NZ_CP110615.1"/>
</dbReference>